<keyword evidence="4" id="KW-1185">Reference proteome</keyword>
<dbReference type="GO" id="GO:0016616">
    <property type="term" value="F:oxidoreductase activity, acting on the CH-OH group of donors, NAD or NADP as acceptor"/>
    <property type="evidence" value="ECO:0007669"/>
    <property type="project" value="TreeGrafter"/>
</dbReference>
<dbReference type="Pfam" id="PF13561">
    <property type="entry name" value="adh_short_C2"/>
    <property type="match status" value="1"/>
</dbReference>
<reference evidence="3 4" key="1">
    <citation type="submission" date="2016-09" db="EMBL/GenBank/DDBJ databases">
        <title>Alteromonas lipolytica, a new species isolated from sea water.</title>
        <authorList>
            <person name="Wu Y.-H."/>
            <person name="Cheng H."/>
            <person name="Xu X.-W."/>
        </authorList>
    </citation>
    <scope>NUCLEOTIDE SEQUENCE [LARGE SCALE GENOMIC DNA]</scope>
    <source>
        <strain evidence="3 4">JW12</strain>
    </source>
</reference>
<proteinExistence type="inferred from homology"/>
<organism evidence="3 4">
    <name type="scientific">Alteromonas lipolytica</name>
    <dbReference type="NCBI Taxonomy" id="1856405"/>
    <lineage>
        <taxon>Bacteria</taxon>
        <taxon>Pseudomonadati</taxon>
        <taxon>Pseudomonadota</taxon>
        <taxon>Gammaproteobacteria</taxon>
        <taxon>Alteromonadales</taxon>
        <taxon>Alteromonadaceae</taxon>
        <taxon>Alteromonas/Salinimonas group</taxon>
        <taxon>Alteromonas</taxon>
    </lineage>
</organism>
<dbReference type="FunFam" id="3.40.50.720:FF:000084">
    <property type="entry name" value="Short-chain dehydrogenase reductase"/>
    <property type="match status" value="1"/>
</dbReference>
<dbReference type="OrthoDB" id="9804774at2"/>
<dbReference type="EMBL" id="MJIC01000009">
    <property type="protein sequence ID" value="OFI35650.1"/>
    <property type="molecule type" value="Genomic_DNA"/>
</dbReference>
<dbReference type="InterPro" id="IPR002347">
    <property type="entry name" value="SDR_fam"/>
</dbReference>
<evidence type="ECO:0000256" key="1">
    <source>
        <dbReference type="ARBA" id="ARBA00006484"/>
    </source>
</evidence>
<dbReference type="STRING" id="1856405.BFC17_12920"/>
<accession>A0A1E8FI82</accession>
<name>A0A1E8FI82_9ALTE</name>
<dbReference type="AlphaFoldDB" id="A0A1E8FI82"/>
<dbReference type="InterPro" id="IPR036291">
    <property type="entry name" value="NAD(P)-bd_dom_sf"/>
</dbReference>
<comment type="caution">
    <text evidence="3">The sequence shown here is derived from an EMBL/GenBank/DDBJ whole genome shotgun (WGS) entry which is preliminary data.</text>
</comment>
<dbReference type="PRINTS" id="PR00080">
    <property type="entry name" value="SDRFAMILY"/>
</dbReference>
<dbReference type="SUPFAM" id="SSF51735">
    <property type="entry name" value="NAD(P)-binding Rossmann-fold domains"/>
    <property type="match status" value="1"/>
</dbReference>
<dbReference type="PANTHER" id="PTHR42760:SF133">
    <property type="entry name" value="3-OXOACYL-[ACYL-CARRIER-PROTEIN] REDUCTASE"/>
    <property type="match status" value="1"/>
</dbReference>
<dbReference type="Proteomes" id="UP000176037">
    <property type="component" value="Unassembled WGS sequence"/>
</dbReference>
<dbReference type="InterPro" id="IPR020904">
    <property type="entry name" value="Sc_DH/Rdtase_CS"/>
</dbReference>
<evidence type="ECO:0000313" key="4">
    <source>
        <dbReference type="Proteomes" id="UP000176037"/>
    </source>
</evidence>
<sequence length="235" mass="24544">MSKGQIVVTGASKGIGAEIVNQLAAKGVDVVGLSRTGTVPAGTGIACDMTDEQSVRDAFAKVAERGPIAGLVNNAGVHILGAIESLTVESFNQTIELNTTAVMVASREAYPHLKANGGGVVVNMGSFFGKLGVPHNLAYCASKAAVAAMTRCMAVEWAADNIRAINIAPGYIETDLNRDYLAREKVKAWMAERIPLGQPGKADDIARMVAWLCTEPGGFLTGETIYVDGGQGINH</sequence>
<dbReference type="PRINTS" id="PR00081">
    <property type="entry name" value="GDHRDH"/>
</dbReference>
<protein>
    <submittedName>
        <fullName evidence="3">Short-chain dehydrogenase</fullName>
    </submittedName>
</protein>
<gene>
    <name evidence="3" type="ORF">BFC17_12920</name>
</gene>
<dbReference type="PANTHER" id="PTHR42760">
    <property type="entry name" value="SHORT-CHAIN DEHYDROGENASES/REDUCTASES FAMILY MEMBER"/>
    <property type="match status" value="1"/>
</dbReference>
<dbReference type="PROSITE" id="PS00061">
    <property type="entry name" value="ADH_SHORT"/>
    <property type="match status" value="1"/>
</dbReference>
<comment type="similarity">
    <text evidence="1">Belongs to the short-chain dehydrogenases/reductases (SDR) family.</text>
</comment>
<dbReference type="Gene3D" id="3.40.50.720">
    <property type="entry name" value="NAD(P)-binding Rossmann-like Domain"/>
    <property type="match status" value="1"/>
</dbReference>
<keyword evidence="2" id="KW-0560">Oxidoreductase</keyword>
<dbReference type="RefSeq" id="WP_070175394.1">
    <property type="nucleotide sequence ID" value="NZ_BMJR01000006.1"/>
</dbReference>
<dbReference type="CDD" id="cd05233">
    <property type="entry name" value="SDR_c"/>
    <property type="match status" value="1"/>
</dbReference>
<evidence type="ECO:0000256" key="2">
    <source>
        <dbReference type="ARBA" id="ARBA00023002"/>
    </source>
</evidence>
<evidence type="ECO:0000313" key="3">
    <source>
        <dbReference type="EMBL" id="OFI35650.1"/>
    </source>
</evidence>